<name>A0ABR3FVC9_9AGAR</name>
<feature type="region of interest" description="Disordered" evidence="1">
    <location>
        <begin position="1"/>
        <end position="74"/>
    </location>
</feature>
<dbReference type="Proteomes" id="UP001465976">
    <property type="component" value="Unassembled WGS sequence"/>
</dbReference>
<accession>A0ABR3FVC9</accession>
<proteinExistence type="predicted"/>
<sequence length="322" mass="35091">MLKNWFTKESAEKSDEGPITLKDPSAVHLPEEPPRKYPRHSLANPLSTPHDVLLSDPAELSPESQSRNNSPLYDVPAPSKAAIAPGLDILSDPFDGSVLGKMSLPDPNLTQDTIPMGEEITHNEELWSHLSRVLDLQSDIAKLHMGMEGIIGEYGKTKAKGKAAPKLGGDREAMETRSKLARNLSTLDDLENVGADAGVGAEDDQEERKNREREEEFARLADQFEGRKEGINEIMLKALTEFHALQAPQLSFPSSRQNSMPVGSLASSPATSMDKRSTFTPMPPITPIISTAAAQRPARVLSPTRMMDSPISTADSAVFPKH</sequence>
<keyword evidence="3" id="KW-1185">Reference proteome</keyword>
<feature type="compositionally biased region" description="Polar residues" evidence="1">
    <location>
        <begin position="253"/>
        <end position="271"/>
    </location>
</feature>
<evidence type="ECO:0000313" key="2">
    <source>
        <dbReference type="EMBL" id="KAL0579436.1"/>
    </source>
</evidence>
<evidence type="ECO:0000313" key="3">
    <source>
        <dbReference type="Proteomes" id="UP001465976"/>
    </source>
</evidence>
<gene>
    <name evidence="2" type="ORF">V5O48_002542</name>
</gene>
<feature type="region of interest" description="Disordered" evidence="1">
    <location>
        <begin position="182"/>
        <end position="214"/>
    </location>
</feature>
<protein>
    <submittedName>
        <fullName evidence="2">Uncharacterized protein</fullName>
    </submittedName>
</protein>
<evidence type="ECO:0000256" key="1">
    <source>
        <dbReference type="SAM" id="MobiDB-lite"/>
    </source>
</evidence>
<comment type="caution">
    <text evidence="2">The sequence shown here is derived from an EMBL/GenBank/DDBJ whole genome shotgun (WGS) entry which is preliminary data.</text>
</comment>
<reference evidence="2 3" key="1">
    <citation type="submission" date="2024-02" db="EMBL/GenBank/DDBJ databases">
        <title>A draft genome for the cacao thread blight pathogen Marasmius crinis-equi.</title>
        <authorList>
            <person name="Cohen S.P."/>
            <person name="Baruah I.K."/>
            <person name="Amoako-Attah I."/>
            <person name="Bukari Y."/>
            <person name="Meinhardt L.W."/>
            <person name="Bailey B.A."/>
        </authorList>
    </citation>
    <scope>NUCLEOTIDE SEQUENCE [LARGE SCALE GENOMIC DNA]</scope>
    <source>
        <strain evidence="2 3">GH-76</strain>
    </source>
</reference>
<dbReference type="EMBL" id="JBAHYK010000059">
    <property type="protein sequence ID" value="KAL0579436.1"/>
    <property type="molecule type" value="Genomic_DNA"/>
</dbReference>
<organism evidence="2 3">
    <name type="scientific">Marasmius crinis-equi</name>
    <dbReference type="NCBI Taxonomy" id="585013"/>
    <lineage>
        <taxon>Eukaryota</taxon>
        <taxon>Fungi</taxon>
        <taxon>Dikarya</taxon>
        <taxon>Basidiomycota</taxon>
        <taxon>Agaricomycotina</taxon>
        <taxon>Agaricomycetes</taxon>
        <taxon>Agaricomycetidae</taxon>
        <taxon>Agaricales</taxon>
        <taxon>Marasmiineae</taxon>
        <taxon>Marasmiaceae</taxon>
        <taxon>Marasmius</taxon>
    </lineage>
</organism>
<feature type="region of interest" description="Disordered" evidence="1">
    <location>
        <begin position="253"/>
        <end position="322"/>
    </location>
</feature>
<feature type="compositionally biased region" description="Polar residues" evidence="1">
    <location>
        <begin position="62"/>
        <end position="71"/>
    </location>
</feature>